<dbReference type="AlphaFoldDB" id="A0A0D9NJ41"/>
<dbReference type="Pfam" id="PF10551">
    <property type="entry name" value="MULE"/>
    <property type="match status" value="1"/>
</dbReference>
<keyword evidence="3" id="KW-1185">Reference proteome</keyword>
<name>A0A0D9NJ41_METAN</name>
<dbReference type="PANTHER" id="PTHR47718:SF3">
    <property type="entry name" value="PROTEIN FAR1-RELATED SEQUENCE 5-LIKE"/>
    <property type="match status" value="1"/>
</dbReference>
<evidence type="ECO:0000313" key="3">
    <source>
        <dbReference type="Proteomes" id="UP000054544"/>
    </source>
</evidence>
<reference evidence="3" key="1">
    <citation type="journal article" date="2014" name="BMC Genomics">
        <title>The genome sequence of the biocontrol fungus Metarhizium anisopliae and comparative genomics of Metarhizium species.</title>
        <authorList>
            <person name="Pattemore J.A."/>
            <person name="Hane J.K."/>
            <person name="Williams A.H."/>
            <person name="Wilson B.A."/>
            <person name="Stodart B.J."/>
            <person name="Ash G.J."/>
        </authorList>
    </citation>
    <scope>NUCLEOTIDE SEQUENCE [LARGE SCALE GENOMIC DNA]</scope>
    <source>
        <strain evidence="3">BRIP 53293</strain>
    </source>
</reference>
<accession>A0A0D9NJ41</accession>
<dbReference type="EMBL" id="KE384781">
    <property type="protein sequence ID" value="KJK73743.1"/>
    <property type="molecule type" value="Genomic_DNA"/>
</dbReference>
<evidence type="ECO:0000313" key="2">
    <source>
        <dbReference type="EMBL" id="KJK73743.1"/>
    </source>
</evidence>
<organism evidence="2 3">
    <name type="scientific">Metarhizium anisopliae BRIP 53293</name>
    <dbReference type="NCBI Taxonomy" id="1291518"/>
    <lineage>
        <taxon>Eukaryota</taxon>
        <taxon>Fungi</taxon>
        <taxon>Dikarya</taxon>
        <taxon>Ascomycota</taxon>
        <taxon>Pezizomycotina</taxon>
        <taxon>Sordariomycetes</taxon>
        <taxon>Hypocreomycetidae</taxon>
        <taxon>Hypocreales</taxon>
        <taxon>Clavicipitaceae</taxon>
        <taxon>Metarhizium</taxon>
    </lineage>
</organism>
<dbReference type="InterPro" id="IPR018289">
    <property type="entry name" value="MULE_transposase_dom"/>
</dbReference>
<dbReference type="PANTHER" id="PTHR47718">
    <property type="entry name" value="OS01G0519700 PROTEIN"/>
    <property type="match status" value="1"/>
</dbReference>
<evidence type="ECO:0000259" key="1">
    <source>
        <dbReference type="Pfam" id="PF10551"/>
    </source>
</evidence>
<proteinExistence type="predicted"/>
<feature type="domain" description="MULE transposase" evidence="1">
    <location>
        <begin position="390"/>
        <end position="453"/>
    </location>
</feature>
<gene>
    <name evidence="2" type="ORF">H634G_10978</name>
</gene>
<dbReference type="Proteomes" id="UP000054544">
    <property type="component" value="Unassembled WGS sequence"/>
</dbReference>
<protein>
    <recommendedName>
        <fullName evidence="1">MULE transposase domain-containing protein</fullName>
    </recommendedName>
</protein>
<sequence length="713" mass="82191">MPPSKTEVILTGIDNWDDWQKFVASLIDIDIWEAIKPTNRTQVLLRKPRRPQVSDFNANAQTEVNLSASQVNAFRLARDNWKDSSKEYEQQKTNLIKAKSVVISHVDERLGRYLDQDQDLHRWIDSLSVAVNAEQTKATDALVLEYQKIIQSFSCTDSTSFASWISKWENFLLKAARHRMLEVAGGRWLFDIARLMANHNSNFTDNCRQAAESLGLKTKDYNQAVEQGVQQLLQLNDLSDHGRLREAALAIQGALVHTPPNATDASKEWSIASSLDPSAHNVYRRRTLAQQQKERELANENGIRARQMASIVRKVESPGYDYFRTRDIYNDRQTIKRERLNGLTATQAFVKELESGSIRVRTLRDEEDRVCAVFWTYDWCRTMWKKFPEVLGLDNTYKTNRFGLHLFQATGVTDQKSLANFAFGLINGEKEHHFQWLCDRLDELRIDIGADTPEDTEGDDYDDITVESDSDENALSVDPRDKTAEQLEPELDLDVVARGRVQDEAEDGLANLSDDYNREGMFKSFQAVVYAADHDAFKDSWKSFAETFGRQQRHILRYAQKEYMPWRKQWVKCYIDRCRNFGQRVNSPTETTHTDVNSHLVTGTGDLLYLHQALVPMIDNKSRSYRQEAVRQIQRRRDQYLKQAWLGKLNLQITYHAIDLLAKQYRFALAALPDQCEPKPLLPCTGNFEHQYGLPCSHRILHCLMNGMPVKGL</sequence>